<proteinExistence type="predicted"/>
<keyword evidence="2" id="KW-1185">Reference proteome</keyword>
<organism evidence="1 2">
    <name type="scientific">Chaetoceros tenuissimus</name>
    <dbReference type="NCBI Taxonomy" id="426638"/>
    <lineage>
        <taxon>Eukaryota</taxon>
        <taxon>Sar</taxon>
        <taxon>Stramenopiles</taxon>
        <taxon>Ochrophyta</taxon>
        <taxon>Bacillariophyta</taxon>
        <taxon>Coscinodiscophyceae</taxon>
        <taxon>Chaetocerotophycidae</taxon>
        <taxon>Chaetocerotales</taxon>
        <taxon>Chaetocerotaceae</taxon>
        <taxon>Chaetoceros</taxon>
    </lineage>
</organism>
<evidence type="ECO:0000313" key="1">
    <source>
        <dbReference type="EMBL" id="GFH44267.1"/>
    </source>
</evidence>
<protein>
    <submittedName>
        <fullName evidence="1">Uncharacterized protein</fullName>
    </submittedName>
</protein>
<dbReference type="Proteomes" id="UP001054902">
    <property type="component" value="Unassembled WGS sequence"/>
</dbReference>
<accession>A0AAD3GYP5</accession>
<dbReference type="EMBL" id="BLLK01000019">
    <property type="protein sequence ID" value="GFH44267.1"/>
    <property type="molecule type" value="Genomic_DNA"/>
</dbReference>
<sequence>MIDRIKRKRSKHAGNRFTAVFKSVFLLVFLVYAYSTSSSCYFTTSTNERHDIRHSVNQSATSNTNNEQTLNQRKVDGTYLGQLRTEGSQYATVMAMASGYELNTYKRFVGSLRKTGFEGNIILGVKEPLEKEIKQYFQEQNVTFKYLKLVDCSFGTWSEEEKKEIDSHELERKTCAHPYNDIKLRWSRFPLMRDWLQECETCTGPVLVTDARDVFFQRDPFEKGAPEVTGLQVFQEHKTQTTAHWLTQWPIKDCKGIDFAQAPYKSTMLCSGTTVGTRDAMIAYLNDMHQEMILWMKDPKCWFEINGDDQSIHNYLFYTNKLQNAISVPNRMGIVNTVGVQGAKILDDHHAHLKAKQESDESQAEETPFVGAKGKRWIGAGFDLIDDEGHFVDFDGARSRVVHQYDRLGEPFEAAILQGPLHKLLGQHGE</sequence>
<comment type="caution">
    <text evidence="1">The sequence shown here is derived from an EMBL/GenBank/DDBJ whole genome shotgun (WGS) entry which is preliminary data.</text>
</comment>
<gene>
    <name evidence="1" type="ORF">CTEN210_00741</name>
</gene>
<evidence type="ECO:0000313" key="2">
    <source>
        <dbReference type="Proteomes" id="UP001054902"/>
    </source>
</evidence>
<dbReference type="AlphaFoldDB" id="A0AAD3GYP5"/>
<reference evidence="1 2" key="1">
    <citation type="journal article" date="2021" name="Sci. Rep.">
        <title>The genome of the diatom Chaetoceros tenuissimus carries an ancient integrated fragment of an extant virus.</title>
        <authorList>
            <person name="Hongo Y."/>
            <person name="Kimura K."/>
            <person name="Takaki Y."/>
            <person name="Yoshida Y."/>
            <person name="Baba S."/>
            <person name="Kobayashi G."/>
            <person name="Nagasaki K."/>
            <person name="Hano T."/>
            <person name="Tomaru Y."/>
        </authorList>
    </citation>
    <scope>NUCLEOTIDE SEQUENCE [LARGE SCALE GENOMIC DNA]</scope>
    <source>
        <strain evidence="1 2">NIES-3715</strain>
    </source>
</reference>
<name>A0AAD3GYP5_9STRA</name>